<dbReference type="Pfam" id="PF07690">
    <property type="entry name" value="MFS_1"/>
    <property type="match status" value="2"/>
</dbReference>
<feature type="transmembrane region" description="Helical" evidence="11">
    <location>
        <begin position="460"/>
        <end position="482"/>
    </location>
</feature>
<feature type="transmembrane region" description="Helical" evidence="11">
    <location>
        <begin position="404"/>
        <end position="423"/>
    </location>
</feature>
<feature type="transmembrane region" description="Helical" evidence="11">
    <location>
        <begin position="71"/>
        <end position="88"/>
    </location>
</feature>
<dbReference type="GO" id="GO:0005886">
    <property type="term" value="C:plasma membrane"/>
    <property type="evidence" value="ECO:0007669"/>
    <property type="project" value="TreeGrafter"/>
</dbReference>
<comment type="subcellular location">
    <subcellularLocation>
        <location evidence="1">Membrane</location>
        <topology evidence="1">Multi-pass membrane protein</topology>
    </subcellularLocation>
</comment>
<feature type="transmembrane region" description="Helical" evidence="11">
    <location>
        <begin position="331"/>
        <end position="349"/>
    </location>
</feature>
<dbReference type="PANTHER" id="PTHR23501">
    <property type="entry name" value="MAJOR FACILITATOR SUPERFAMILY"/>
    <property type="match status" value="1"/>
</dbReference>
<keyword evidence="9 11" id="KW-0472">Membrane</keyword>
<comment type="caution">
    <text evidence="13">The sequence shown here is derived from an EMBL/GenBank/DDBJ whole genome shotgun (WGS) entry which is preliminary data.</text>
</comment>
<dbReference type="AlphaFoldDB" id="A0A420TS66"/>
<dbReference type="Proteomes" id="UP000283569">
    <property type="component" value="Unassembled WGS sequence"/>
</dbReference>
<dbReference type="InterPro" id="IPR020846">
    <property type="entry name" value="MFS_dom"/>
</dbReference>
<accession>A0A420TS66</accession>
<dbReference type="GO" id="GO:0022857">
    <property type="term" value="F:transmembrane transporter activity"/>
    <property type="evidence" value="ECO:0007669"/>
    <property type="project" value="InterPro"/>
</dbReference>
<evidence type="ECO:0000256" key="11">
    <source>
        <dbReference type="SAM" id="Phobius"/>
    </source>
</evidence>
<keyword evidence="10" id="KW-0325">Glycoprotein</keyword>
<sequence length="609" mass="66835">MGALDKFLGRKGNEGDATEAPVTVTAAMNEKDQEAGKYPDETGSASDAVTENAQHGVKAVEATTLAWSKKALAGVFVFMWLIYLTNGFQSQINYTLVPYASSEWESHSLIPVIGIVANCMTAAVYIPLSKILDIWGRAEGFLLMVTFATIGMAMMAASRNLATYCAATVSHLRSNNRHLLIALKVFWQVGWSGLTYSIDVITADSTQLKNRGLAYAFTSSPYMITAFAGPKSAEAFLRNGDQWRWGFGTFSIVLPVVAIPMYVLLRFNLQKAKKQGLLVNESSGRSFLENIKWGLIEFDAAGAFLFAAGLVIFLLPFSIASSAPKGWDTPYIIAMIILGVVLLAIFGAYERYVAPKPFLRFELLTSRTVIGVCLLDFVYMIAYYCWNSYFTSFLQVVNNLQPSTAGYVNNTFEIVSGVLLFIVGYAMHKTGRFKWILCVGIPLYMFSQGLMIYFRRPGQSIGYLIMCEVFISIAGATFILCMQVGVLAAVEHQYVATALATLSVTGNIGSAVGSTISATIWTNTFYKKLAEYLPESAQADLDAIYESLDSQLLYEMGSPERLAIQKAYGYGQARMLAAGTGIMAVALISLFLIKNYDLRKIKQTKGTVF</sequence>
<feature type="transmembrane region" description="Helical" evidence="11">
    <location>
        <begin position="140"/>
        <end position="158"/>
    </location>
</feature>
<keyword evidence="4" id="KW-0410">Iron transport</keyword>
<evidence type="ECO:0000256" key="9">
    <source>
        <dbReference type="ARBA" id="ARBA00023136"/>
    </source>
</evidence>
<feature type="transmembrane region" description="Helical" evidence="11">
    <location>
        <begin position="245"/>
        <end position="265"/>
    </location>
</feature>
<feature type="transmembrane region" description="Helical" evidence="11">
    <location>
        <begin position="213"/>
        <end position="233"/>
    </location>
</feature>
<feature type="transmembrane region" description="Helical" evidence="11">
    <location>
        <begin position="435"/>
        <end position="454"/>
    </location>
</feature>
<keyword evidence="6 11" id="KW-1133">Transmembrane helix</keyword>
<dbReference type="PANTHER" id="PTHR23501:SF50">
    <property type="entry name" value="MFS SIDEROCHROME IRON TRANSPORTER MIRB (AFU_ORTHOLOGUE AFUA_3G03640)-RELATED"/>
    <property type="match status" value="1"/>
</dbReference>
<keyword evidence="5 11" id="KW-0812">Transmembrane</keyword>
<dbReference type="SUPFAM" id="SSF103473">
    <property type="entry name" value="MFS general substrate transporter"/>
    <property type="match status" value="2"/>
</dbReference>
<gene>
    <name evidence="13" type="ORF">BFJ72_g4148</name>
</gene>
<evidence type="ECO:0000313" key="14">
    <source>
        <dbReference type="Proteomes" id="UP000283569"/>
    </source>
</evidence>
<dbReference type="InterPro" id="IPR011701">
    <property type="entry name" value="MFS"/>
</dbReference>
<evidence type="ECO:0000256" key="1">
    <source>
        <dbReference type="ARBA" id="ARBA00004141"/>
    </source>
</evidence>
<dbReference type="Gene3D" id="1.20.1250.20">
    <property type="entry name" value="MFS general substrate transporter like domains"/>
    <property type="match status" value="2"/>
</dbReference>
<evidence type="ECO:0000313" key="13">
    <source>
        <dbReference type="EMBL" id="RKL44415.1"/>
    </source>
</evidence>
<feature type="transmembrane region" description="Helical" evidence="11">
    <location>
        <begin position="178"/>
        <end position="201"/>
    </location>
</feature>
<evidence type="ECO:0000256" key="2">
    <source>
        <dbReference type="ARBA" id="ARBA00008335"/>
    </source>
</evidence>
<evidence type="ECO:0000256" key="5">
    <source>
        <dbReference type="ARBA" id="ARBA00022692"/>
    </source>
</evidence>
<evidence type="ECO:0000256" key="10">
    <source>
        <dbReference type="ARBA" id="ARBA00023180"/>
    </source>
</evidence>
<feature type="transmembrane region" description="Helical" evidence="11">
    <location>
        <begin position="361"/>
        <end position="384"/>
    </location>
</feature>
<evidence type="ECO:0000256" key="6">
    <source>
        <dbReference type="ARBA" id="ARBA00022989"/>
    </source>
</evidence>
<feature type="transmembrane region" description="Helical" evidence="11">
    <location>
        <begin position="295"/>
        <end position="319"/>
    </location>
</feature>
<feature type="transmembrane region" description="Helical" evidence="11">
    <location>
        <begin position="575"/>
        <end position="593"/>
    </location>
</feature>
<keyword evidence="7" id="KW-0408">Iron</keyword>
<dbReference type="InterPro" id="IPR036259">
    <property type="entry name" value="MFS_trans_sf"/>
</dbReference>
<dbReference type="GO" id="GO:0006826">
    <property type="term" value="P:iron ion transport"/>
    <property type="evidence" value="ECO:0007669"/>
    <property type="project" value="UniProtKB-KW"/>
</dbReference>
<dbReference type="PROSITE" id="PS50850">
    <property type="entry name" value="MFS"/>
    <property type="match status" value="1"/>
</dbReference>
<evidence type="ECO:0000259" key="12">
    <source>
        <dbReference type="PROSITE" id="PS50850"/>
    </source>
</evidence>
<name>A0A420TS66_GIBIN</name>
<evidence type="ECO:0000256" key="3">
    <source>
        <dbReference type="ARBA" id="ARBA00022448"/>
    </source>
</evidence>
<evidence type="ECO:0000256" key="8">
    <source>
        <dbReference type="ARBA" id="ARBA00023065"/>
    </source>
</evidence>
<reference evidence="13 14" key="1">
    <citation type="journal article" date="2018" name="Sci. Rep.">
        <title>Characterisation of pathogen-specific regions and novel effector candidates in Fusarium oxysporum f. sp. cepae.</title>
        <authorList>
            <person name="Armitage A.D."/>
            <person name="Taylor A."/>
            <person name="Sobczyk M.K."/>
            <person name="Baxter L."/>
            <person name="Greenfield B.P."/>
            <person name="Bates H.J."/>
            <person name="Wilson F."/>
            <person name="Jackson A.C."/>
            <person name="Ott S."/>
            <person name="Harrison R.J."/>
            <person name="Clarkson J.P."/>
        </authorList>
    </citation>
    <scope>NUCLEOTIDE SEQUENCE [LARGE SCALE GENOMIC DNA]</scope>
    <source>
        <strain evidence="13 14">Fp_A8</strain>
    </source>
</reference>
<keyword evidence="3" id="KW-0813">Transport</keyword>
<feature type="transmembrane region" description="Helical" evidence="11">
    <location>
        <begin position="494"/>
        <end position="521"/>
    </location>
</feature>
<proteinExistence type="inferred from homology"/>
<evidence type="ECO:0000256" key="4">
    <source>
        <dbReference type="ARBA" id="ARBA00022496"/>
    </source>
</evidence>
<dbReference type="FunFam" id="1.20.1250.20:FF:000284">
    <property type="entry name" value="Siderophore iron transporter mirB"/>
    <property type="match status" value="1"/>
</dbReference>
<dbReference type="FunFam" id="1.20.1250.20:FF:000302">
    <property type="entry name" value="MFS siderochrome iron transporter MirB"/>
    <property type="match status" value="1"/>
</dbReference>
<organism evidence="13 14">
    <name type="scientific">Gibberella intermedia</name>
    <name type="common">Bulb rot disease fungus</name>
    <name type="synonym">Fusarium proliferatum</name>
    <dbReference type="NCBI Taxonomy" id="948311"/>
    <lineage>
        <taxon>Eukaryota</taxon>
        <taxon>Fungi</taxon>
        <taxon>Dikarya</taxon>
        <taxon>Ascomycota</taxon>
        <taxon>Pezizomycotina</taxon>
        <taxon>Sordariomycetes</taxon>
        <taxon>Hypocreomycetidae</taxon>
        <taxon>Hypocreales</taxon>
        <taxon>Nectriaceae</taxon>
        <taxon>Fusarium</taxon>
        <taxon>Fusarium fujikuroi species complex</taxon>
    </lineage>
</organism>
<keyword evidence="8" id="KW-0406">Ion transport</keyword>
<dbReference type="GO" id="GO:0010106">
    <property type="term" value="P:cellular response to iron ion starvation"/>
    <property type="evidence" value="ECO:0007669"/>
    <property type="project" value="UniProtKB-ARBA"/>
</dbReference>
<feature type="domain" description="Major facilitator superfamily (MFS) profile" evidence="12">
    <location>
        <begin position="75"/>
        <end position="597"/>
    </location>
</feature>
<evidence type="ECO:0000256" key="7">
    <source>
        <dbReference type="ARBA" id="ARBA00023004"/>
    </source>
</evidence>
<protein>
    <submittedName>
        <fullName evidence="13">Siderophore iron transporter mirB</fullName>
    </submittedName>
</protein>
<feature type="transmembrane region" description="Helical" evidence="11">
    <location>
        <begin position="108"/>
        <end position="128"/>
    </location>
</feature>
<comment type="similarity">
    <text evidence="2">Belongs to the major facilitator superfamily.</text>
</comment>
<dbReference type="EMBL" id="MRDB01000010">
    <property type="protein sequence ID" value="RKL44415.1"/>
    <property type="molecule type" value="Genomic_DNA"/>
</dbReference>